<keyword evidence="2" id="KW-1133">Transmembrane helix</keyword>
<feature type="transmembrane region" description="Helical" evidence="2">
    <location>
        <begin position="182"/>
        <end position="201"/>
    </location>
</feature>
<evidence type="ECO:0000313" key="4">
    <source>
        <dbReference type="EMBL" id="OBQ57520.1"/>
    </source>
</evidence>
<dbReference type="AlphaFoldDB" id="A0A1B7XPS9"/>
<dbReference type="STRING" id="1560234.SP90_00270"/>
<reference evidence="4 5" key="1">
    <citation type="submission" date="2015-01" db="EMBL/GenBank/DDBJ databases">
        <title>Desulfovibrio sp. JC271 draft genome sequence.</title>
        <authorList>
            <person name="Shivani Y."/>
            <person name="Subhash Y."/>
            <person name="Sasikala C."/>
            <person name="Ramana C.V."/>
        </authorList>
    </citation>
    <scope>NUCLEOTIDE SEQUENCE [LARGE SCALE GENOMIC DNA]</scope>
    <source>
        <strain evidence="4 5">JC271</strain>
    </source>
</reference>
<dbReference type="RefSeq" id="WP_066851392.1">
    <property type="nucleotide sequence ID" value="NZ_JXMS01000001.1"/>
</dbReference>
<dbReference type="OrthoDB" id="9795418at2"/>
<dbReference type="PATRIC" id="fig|1560234.3.peg.55"/>
<proteinExistence type="predicted"/>
<sequence>MRLSIFIPALLIACFLSTSAFAHRVNVFAWLDGTNVHTESYFSSGKKAQGSTVTATDKKTGDVIATGKTDNNGTWSFTLTDALIQSKSPIVISLDAGQGHAGSWTIEAEDFSSVPHTAQTPKIDKATPVAPSSSPSSSITLTKAELDTIVRNAVREETAPLAAQLSKLHAEIMQPETSAKDIFGGIGYILGLLGLAAFMQYRKKP</sequence>
<feature type="chain" id="PRO_5008600936" description="Nickel transport protein" evidence="3">
    <location>
        <begin position="23"/>
        <end position="205"/>
    </location>
</feature>
<name>A0A1B7XPS9_9BACT</name>
<dbReference type="EMBL" id="JXMS01000001">
    <property type="protein sequence ID" value="OBQ57520.1"/>
    <property type="molecule type" value="Genomic_DNA"/>
</dbReference>
<evidence type="ECO:0008006" key="6">
    <source>
        <dbReference type="Google" id="ProtNLM"/>
    </source>
</evidence>
<keyword evidence="2" id="KW-0472">Membrane</keyword>
<evidence type="ECO:0000256" key="2">
    <source>
        <dbReference type="SAM" id="Phobius"/>
    </source>
</evidence>
<keyword evidence="2" id="KW-0812">Transmembrane</keyword>
<evidence type="ECO:0000313" key="5">
    <source>
        <dbReference type="Proteomes" id="UP000091979"/>
    </source>
</evidence>
<evidence type="ECO:0000256" key="3">
    <source>
        <dbReference type="SAM" id="SignalP"/>
    </source>
</evidence>
<feature type="signal peptide" evidence="3">
    <location>
        <begin position="1"/>
        <end position="22"/>
    </location>
</feature>
<accession>A0A1B7XPS9</accession>
<comment type="caution">
    <text evidence="4">The sequence shown here is derived from an EMBL/GenBank/DDBJ whole genome shotgun (WGS) entry which is preliminary data.</text>
</comment>
<evidence type="ECO:0000256" key="1">
    <source>
        <dbReference type="SAM" id="MobiDB-lite"/>
    </source>
</evidence>
<dbReference type="Proteomes" id="UP000091979">
    <property type="component" value="Unassembled WGS sequence"/>
</dbReference>
<protein>
    <recommendedName>
        <fullName evidence="6">Nickel transport protein</fullName>
    </recommendedName>
</protein>
<keyword evidence="5" id="KW-1185">Reference proteome</keyword>
<gene>
    <name evidence="4" type="ORF">SP90_00270</name>
</gene>
<keyword evidence="3" id="KW-0732">Signal</keyword>
<organism evidence="4 5">
    <name type="scientific">Halodesulfovibrio spirochaetisodalis</name>
    <dbReference type="NCBI Taxonomy" id="1560234"/>
    <lineage>
        <taxon>Bacteria</taxon>
        <taxon>Pseudomonadati</taxon>
        <taxon>Thermodesulfobacteriota</taxon>
        <taxon>Desulfovibrionia</taxon>
        <taxon>Desulfovibrionales</taxon>
        <taxon>Desulfovibrionaceae</taxon>
        <taxon>Halodesulfovibrio</taxon>
    </lineage>
</organism>
<feature type="region of interest" description="Disordered" evidence="1">
    <location>
        <begin position="118"/>
        <end position="138"/>
    </location>
</feature>